<dbReference type="Gene3D" id="3.40.50.150">
    <property type="entry name" value="Vaccinia Virus protein VP39"/>
    <property type="match status" value="1"/>
</dbReference>
<evidence type="ECO:0000256" key="4">
    <source>
        <dbReference type="ARBA" id="ARBA00022691"/>
    </source>
</evidence>
<evidence type="ECO:0000256" key="5">
    <source>
        <dbReference type="ARBA" id="ARBA00023098"/>
    </source>
</evidence>
<dbReference type="Proteomes" id="UP001165293">
    <property type="component" value="Unassembled WGS sequence"/>
</dbReference>
<dbReference type="CDD" id="cd02440">
    <property type="entry name" value="AdoMet_MTases"/>
    <property type="match status" value="1"/>
</dbReference>
<dbReference type="RefSeq" id="WP_230525470.1">
    <property type="nucleotide sequence ID" value="NZ_JAJGAK010000001.1"/>
</dbReference>
<name>A0ABS8JDZ5_9GAMM</name>
<dbReference type="InterPro" id="IPR029063">
    <property type="entry name" value="SAM-dependent_MTases_sf"/>
</dbReference>
<dbReference type="NCBIfam" id="NF008686">
    <property type="entry name" value="PRK11705.1"/>
    <property type="match status" value="1"/>
</dbReference>
<evidence type="ECO:0000256" key="1">
    <source>
        <dbReference type="ARBA" id="ARBA00010815"/>
    </source>
</evidence>
<sequence>MPHPFRHRIEQLFHDADLWVDDTRAGGAEAWDPRIRDARFFRRVLAQGSLGLGESYMDGWWDVGDLDGMLFRLLTADIDQKVRGVGEVWDALRARLLNMQSGARSFEVGERHYDLGNDLYRAMLGKRLVYSCGYWRDAIDLDAAQEAKLDLVCRKLGLRAGMRVLDIGCGWGEALKFAAERYGVRGVGVTVSREQAEYARALCAGLPIEIRLQDYRELDASDGGFERVFSLGMFEHVGVRNYPEYFDVARRCLAPDAPGGGLFLLHTIGGSTSVDHTDPWIARYIFPNSMLPSAKQIAAAAEGRFVIEDWHNFGADYDRTLQAWRENVETAWDRLPSRYDERFRRMWRFYLAGSMASFRSRHIHLWQVVLSPMGVPGGYVAPR</sequence>
<organism evidence="6 7">
    <name type="scientific">Noviluteimonas lactosilytica</name>
    <dbReference type="NCBI Taxonomy" id="2888523"/>
    <lineage>
        <taxon>Bacteria</taxon>
        <taxon>Pseudomonadati</taxon>
        <taxon>Pseudomonadota</taxon>
        <taxon>Gammaproteobacteria</taxon>
        <taxon>Lysobacterales</taxon>
        <taxon>Lysobacteraceae</taxon>
        <taxon>Noviluteimonas</taxon>
    </lineage>
</organism>
<dbReference type="InterPro" id="IPR003333">
    <property type="entry name" value="CMAS"/>
</dbReference>
<keyword evidence="3 6" id="KW-0808">Transferase</keyword>
<accession>A0ABS8JDZ5</accession>
<comment type="caution">
    <text evidence="6">The sequence shown here is derived from an EMBL/GenBank/DDBJ whole genome shotgun (WGS) entry which is preliminary data.</text>
</comment>
<dbReference type="SUPFAM" id="SSF53335">
    <property type="entry name" value="S-adenosyl-L-methionine-dependent methyltransferases"/>
    <property type="match status" value="1"/>
</dbReference>
<dbReference type="EC" id="2.1.1.79" evidence="6"/>
<dbReference type="PANTHER" id="PTHR43667:SF1">
    <property type="entry name" value="CYCLOPROPANE-FATTY-ACYL-PHOSPHOLIPID SYNTHASE"/>
    <property type="match status" value="1"/>
</dbReference>
<dbReference type="PANTHER" id="PTHR43667">
    <property type="entry name" value="CYCLOPROPANE-FATTY-ACYL-PHOSPHOLIPID SYNTHASE"/>
    <property type="match status" value="1"/>
</dbReference>
<dbReference type="Pfam" id="PF02353">
    <property type="entry name" value="CMAS"/>
    <property type="match status" value="1"/>
</dbReference>
<evidence type="ECO:0000256" key="2">
    <source>
        <dbReference type="ARBA" id="ARBA00022603"/>
    </source>
</evidence>
<gene>
    <name evidence="6" type="primary">cfa</name>
    <name evidence="6" type="ORF">LK996_01830</name>
</gene>
<evidence type="ECO:0000313" key="6">
    <source>
        <dbReference type="EMBL" id="MCC8361822.1"/>
    </source>
</evidence>
<evidence type="ECO:0000256" key="3">
    <source>
        <dbReference type="ARBA" id="ARBA00022679"/>
    </source>
</evidence>
<keyword evidence="7" id="KW-1185">Reference proteome</keyword>
<proteinExistence type="inferred from homology"/>
<reference evidence="6" key="1">
    <citation type="submission" date="2021-10" db="EMBL/GenBank/DDBJ databases">
        <authorList>
            <person name="Lyu M."/>
            <person name="Wang X."/>
            <person name="Meng X."/>
            <person name="Xu K."/>
        </authorList>
    </citation>
    <scope>NUCLEOTIDE SEQUENCE</scope>
    <source>
        <strain evidence="6">A6</strain>
    </source>
</reference>
<keyword evidence="5" id="KW-0443">Lipid metabolism</keyword>
<dbReference type="InterPro" id="IPR050723">
    <property type="entry name" value="CFA/CMAS"/>
</dbReference>
<comment type="similarity">
    <text evidence="1">Belongs to the CFA/CMAS family.</text>
</comment>
<dbReference type="PIRSF" id="PIRSF003085">
    <property type="entry name" value="CMAS"/>
    <property type="match status" value="1"/>
</dbReference>
<keyword evidence="4" id="KW-0949">S-adenosyl-L-methionine</keyword>
<keyword evidence="2 6" id="KW-0489">Methyltransferase</keyword>
<dbReference type="GO" id="GO:0008825">
    <property type="term" value="F:cyclopropane-fatty-acyl-phospholipid synthase activity"/>
    <property type="evidence" value="ECO:0007669"/>
    <property type="project" value="UniProtKB-EC"/>
</dbReference>
<evidence type="ECO:0000313" key="7">
    <source>
        <dbReference type="Proteomes" id="UP001165293"/>
    </source>
</evidence>
<dbReference type="GO" id="GO:0032259">
    <property type="term" value="P:methylation"/>
    <property type="evidence" value="ECO:0007669"/>
    <property type="project" value="UniProtKB-KW"/>
</dbReference>
<dbReference type="EMBL" id="JAJGAK010000001">
    <property type="protein sequence ID" value="MCC8361822.1"/>
    <property type="molecule type" value="Genomic_DNA"/>
</dbReference>
<protein>
    <submittedName>
        <fullName evidence="6">Cyclopropane fatty acyl phospholipid synthase</fullName>
        <ecNumber evidence="6">2.1.1.79</ecNumber>
    </submittedName>
</protein>